<organism evidence="2 3">
    <name type="scientific">Triparma columacea</name>
    <dbReference type="NCBI Taxonomy" id="722753"/>
    <lineage>
        <taxon>Eukaryota</taxon>
        <taxon>Sar</taxon>
        <taxon>Stramenopiles</taxon>
        <taxon>Ochrophyta</taxon>
        <taxon>Bolidophyceae</taxon>
        <taxon>Parmales</taxon>
        <taxon>Triparmaceae</taxon>
        <taxon>Triparma</taxon>
    </lineage>
</organism>
<gene>
    <name evidence="2" type="ORF">TrCOL_g3218</name>
</gene>
<evidence type="ECO:0000313" key="3">
    <source>
        <dbReference type="Proteomes" id="UP001165065"/>
    </source>
</evidence>
<feature type="region of interest" description="Disordered" evidence="1">
    <location>
        <begin position="187"/>
        <end position="214"/>
    </location>
</feature>
<keyword evidence="3" id="KW-1185">Reference proteome</keyword>
<name>A0A9W7G3H2_9STRA</name>
<dbReference type="AlphaFoldDB" id="A0A9W7G3H2"/>
<feature type="compositionally biased region" description="Acidic residues" evidence="1">
    <location>
        <begin position="187"/>
        <end position="209"/>
    </location>
</feature>
<proteinExistence type="predicted"/>
<accession>A0A9W7G3H2</accession>
<evidence type="ECO:0000256" key="1">
    <source>
        <dbReference type="SAM" id="MobiDB-lite"/>
    </source>
</evidence>
<protein>
    <submittedName>
        <fullName evidence="2">Uncharacterized protein</fullName>
    </submittedName>
</protein>
<evidence type="ECO:0000313" key="2">
    <source>
        <dbReference type="EMBL" id="GMI30750.1"/>
    </source>
</evidence>
<dbReference type="Proteomes" id="UP001165065">
    <property type="component" value="Unassembled WGS sequence"/>
</dbReference>
<reference evidence="3" key="1">
    <citation type="journal article" date="2023" name="Commun. Biol.">
        <title>Genome analysis of Parmales, the sister group of diatoms, reveals the evolutionary specialization of diatoms from phago-mixotrophs to photoautotrophs.</title>
        <authorList>
            <person name="Ban H."/>
            <person name="Sato S."/>
            <person name="Yoshikawa S."/>
            <person name="Yamada K."/>
            <person name="Nakamura Y."/>
            <person name="Ichinomiya M."/>
            <person name="Sato N."/>
            <person name="Blanc-Mathieu R."/>
            <person name="Endo H."/>
            <person name="Kuwata A."/>
            <person name="Ogata H."/>
        </authorList>
    </citation>
    <scope>NUCLEOTIDE SEQUENCE [LARGE SCALE GENOMIC DNA]</scope>
</reference>
<dbReference type="EMBL" id="BRYA01000003">
    <property type="protein sequence ID" value="GMI30750.1"/>
    <property type="molecule type" value="Genomic_DNA"/>
</dbReference>
<dbReference type="OrthoDB" id="10533748at2759"/>
<comment type="caution">
    <text evidence="2">The sequence shown here is derived from an EMBL/GenBank/DDBJ whole genome shotgun (WGS) entry which is preliminary data.</text>
</comment>
<feature type="region of interest" description="Disordered" evidence="1">
    <location>
        <begin position="330"/>
        <end position="352"/>
    </location>
</feature>
<sequence length="475" mass="51482">MERMCIADFKLSCQFRNDATALRAAGSDVLPCHAITPLLTPLDTVDITHPFSASDLLLTHSPFEGAVSDEDLLRRKNFRVCETSSSSASVAPTCARNPFDSPPPKAAVNSVNSVNGDYIQNLILLPPSSSSSSPTSSNCVVHQASTLLIAKTPVWYEEDARSEIQSEREKLILGGGGRNLFNLVVKEEEEEEEEEEERHEGKEEGEEGEDSNKEEDIIEIIEIPSSPLPPLTTPPGVRSMLAPIASKWSTQSARNVISCFPLPREEEAVYIPSTPLRRVTEGIEGGLERLRAKMHRQMRAVKEDMDGKDTTRVVDKKAAFRSSLTKLSIPLPPTETAKALPQPQQQPQPDLGPHVREVMESLLAANVCTPAFTPSALEATLTPSGSFAEGKKKEEVAGTGTVTGTGKKIETGVGTTGDADGNGAKTMVKVNGGGGDVNYNGEMETGLGNGYTKWARKHYNVMVDIKDRGSWEENR</sequence>